<keyword evidence="2" id="KW-1133">Transmembrane helix</keyword>
<name>A9VBA5_MONBE</name>
<proteinExistence type="predicted"/>
<protein>
    <submittedName>
        <fullName evidence="3">Uncharacterized protein</fullName>
    </submittedName>
</protein>
<evidence type="ECO:0000313" key="4">
    <source>
        <dbReference type="Proteomes" id="UP000001357"/>
    </source>
</evidence>
<feature type="region of interest" description="Disordered" evidence="1">
    <location>
        <begin position="11"/>
        <end position="32"/>
    </location>
</feature>
<sequence>MRLWDNRTRVAPNGGATSDVVQGEATSGQVPQRTLQRPLEDLVDDPLNKLHVSQTPVHIALAYNYVLDAMDGRLANGRGNLYFANQAKQLCFLLHSHEMWTHMIYLVAFVHAFLAFWEPPTWGHASAVCYALEFLCLAVYSIDIYLKMVYMGARVYVSKKWHRSVCYPPPQTTVENGTVTCFYESVYTSPPSTAPLSLSYWLIACPM</sequence>
<keyword evidence="4" id="KW-1185">Reference proteome</keyword>
<dbReference type="KEGG" id="mbr:MONBRDRAFT_29508"/>
<dbReference type="GeneID" id="5895268"/>
<evidence type="ECO:0000313" key="3">
    <source>
        <dbReference type="EMBL" id="EDQ85153.1"/>
    </source>
</evidence>
<accession>A9VBA5</accession>
<feature type="transmembrane region" description="Helical" evidence="2">
    <location>
        <begin position="123"/>
        <end position="146"/>
    </location>
</feature>
<reference evidence="3 4" key="1">
    <citation type="journal article" date="2008" name="Nature">
        <title>The genome of the choanoflagellate Monosiga brevicollis and the origin of metazoans.</title>
        <authorList>
            <consortium name="JGI Sequencing"/>
            <person name="King N."/>
            <person name="Westbrook M.J."/>
            <person name="Young S.L."/>
            <person name="Kuo A."/>
            <person name="Abedin M."/>
            <person name="Chapman J."/>
            <person name="Fairclough S."/>
            <person name="Hellsten U."/>
            <person name="Isogai Y."/>
            <person name="Letunic I."/>
            <person name="Marr M."/>
            <person name="Pincus D."/>
            <person name="Putnam N."/>
            <person name="Rokas A."/>
            <person name="Wright K.J."/>
            <person name="Zuzow R."/>
            <person name="Dirks W."/>
            <person name="Good M."/>
            <person name="Goodstein D."/>
            <person name="Lemons D."/>
            <person name="Li W."/>
            <person name="Lyons J.B."/>
            <person name="Morris A."/>
            <person name="Nichols S."/>
            <person name="Richter D.J."/>
            <person name="Salamov A."/>
            <person name="Bork P."/>
            <person name="Lim W.A."/>
            <person name="Manning G."/>
            <person name="Miller W.T."/>
            <person name="McGinnis W."/>
            <person name="Shapiro H."/>
            <person name="Tjian R."/>
            <person name="Grigoriev I.V."/>
            <person name="Rokhsar D."/>
        </authorList>
    </citation>
    <scope>NUCLEOTIDE SEQUENCE [LARGE SCALE GENOMIC DNA]</scope>
    <source>
        <strain evidence="4">MX1 / ATCC 50154</strain>
    </source>
</reference>
<organism evidence="3 4">
    <name type="scientific">Monosiga brevicollis</name>
    <name type="common">Choanoflagellate</name>
    <dbReference type="NCBI Taxonomy" id="81824"/>
    <lineage>
        <taxon>Eukaryota</taxon>
        <taxon>Choanoflagellata</taxon>
        <taxon>Craspedida</taxon>
        <taxon>Salpingoecidae</taxon>
        <taxon>Monosiga</taxon>
    </lineage>
</organism>
<dbReference type="PANTHER" id="PTHR46726:SF2">
    <property type="entry name" value="SH3 DOMAIN-CONTAINING PROTEIN"/>
    <property type="match status" value="1"/>
</dbReference>
<feature type="transmembrane region" description="Helical" evidence="2">
    <location>
        <begin position="99"/>
        <end position="117"/>
    </location>
</feature>
<dbReference type="InParanoid" id="A9VBA5"/>
<keyword evidence="2" id="KW-0812">Transmembrane</keyword>
<feature type="compositionally biased region" description="Polar residues" evidence="1">
    <location>
        <begin position="15"/>
        <end position="32"/>
    </location>
</feature>
<dbReference type="RefSeq" id="XP_001749978.1">
    <property type="nucleotide sequence ID" value="XM_001749926.1"/>
</dbReference>
<dbReference type="AlphaFoldDB" id="A9VBA5"/>
<evidence type="ECO:0000256" key="2">
    <source>
        <dbReference type="SAM" id="Phobius"/>
    </source>
</evidence>
<dbReference type="PANTHER" id="PTHR46726">
    <property type="entry name" value="TWO PORE CHANNEL 3"/>
    <property type="match status" value="1"/>
</dbReference>
<keyword evidence="2" id="KW-0472">Membrane</keyword>
<dbReference type="Proteomes" id="UP000001357">
    <property type="component" value="Unassembled WGS sequence"/>
</dbReference>
<evidence type="ECO:0000256" key="1">
    <source>
        <dbReference type="SAM" id="MobiDB-lite"/>
    </source>
</evidence>
<dbReference type="EMBL" id="CH991576">
    <property type="protein sequence ID" value="EDQ85153.1"/>
    <property type="molecule type" value="Genomic_DNA"/>
</dbReference>
<gene>
    <name evidence="3" type="ORF">MONBRDRAFT_29508</name>
</gene>